<feature type="transmembrane region" description="Helical" evidence="1">
    <location>
        <begin position="158"/>
        <end position="175"/>
    </location>
</feature>
<feature type="transmembrane region" description="Helical" evidence="1">
    <location>
        <begin position="286"/>
        <end position="306"/>
    </location>
</feature>
<feature type="transmembrane region" description="Helical" evidence="1">
    <location>
        <begin position="103"/>
        <end position="121"/>
    </location>
</feature>
<evidence type="ECO:0000313" key="3">
    <source>
        <dbReference type="EMBL" id="HIU22934.1"/>
    </source>
</evidence>
<feature type="transmembrane region" description="Helical" evidence="1">
    <location>
        <begin position="73"/>
        <end position="96"/>
    </location>
</feature>
<comment type="caution">
    <text evidence="3">The sequence shown here is derived from an EMBL/GenBank/DDBJ whole genome shotgun (WGS) entry which is preliminary data.</text>
</comment>
<feature type="transmembrane region" description="Helical" evidence="1">
    <location>
        <begin position="343"/>
        <end position="363"/>
    </location>
</feature>
<name>A0A9D1HV36_9BACT</name>
<feature type="domain" description="Glycosyltransferase RgtA/B/C/D-like" evidence="2">
    <location>
        <begin position="83"/>
        <end position="238"/>
    </location>
</feature>
<proteinExistence type="predicted"/>
<reference evidence="3" key="2">
    <citation type="journal article" date="2021" name="PeerJ">
        <title>Extensive microbial diversity within the chicken gut microbiome revealed by metagenomics and culture.</title>
        <authorList>
            <person name="Gilroy R."/>
            <person name="Ravi A."/>
            <person name="Getino M."/>
            <person name="Pursley I."/>
            <person name="Horton D.L."/>
            <person name="Alikhan N.F."/>
            <person name="Baker D."/>
            <person name="Gharbi K."/>
            <person name="Hall N."/>
            <person name="Watson M."/>
            <person name="Adriaenssens E.M."/>
            <person name="Foster-Nyarko E."/>
            <person name="Jarju S."/>
            <person name="Secka A."/>
            <person name="Antonio M."/>
            <person name="Oren A."/>
            <person name="Chaudhuri R.R."/>
            <person name="La Ragione R."/>
            <person name="Hildebrand F."/>
            <person name="Pallen M.J."/>
        </authorList>
    </citation>
    <scope>NUCLEOTIDE SEQUENCE</scope>
    <source>
        <strain evidence="3">CHK197-8231</strain>
    </source>
</reference>
<accession>A0A9D1HV36</accession>
<dbReference type="AlphaFoldDB" id="A0A9D1HV36"/>
<dbReference type="Pfam" id="PF13231">
    <property type="entry name" value="PMT_2"/>
    <property type="match status" value="1"/>
</dbReference>
<keyword evidence="1" id="KW-0472">Membrane</keyword>
<keyword evidence="1" id="KW-1133">Transmembrane helix</keyword>
<evidence type="ECO:0000256" key="1">
    <source>
        <dbReference type="SAM" id="Phobius"/>
    </source>
</evidence>
<dbReference type="InterPro" id="IPR038731">
    <property type="entry name" value="RgtA/B/C-like"/>
</dbReference>
<feature type="transmembrane region" description="Helical" evidence="1">
    <location>
        <begin position="226"/>
        <end position="246"/>
    </location>
</feature>
<protein>
    <recommendedName>
        <fullName evidence="2">Glycosyltransferase RgtA/B/C/D-like domain-containing protein</fullName>
    </recommendedName>
</protein>
<gene>
    <name evidence="3" type="ORF">IAD49_05075</name>
</gene>
<feature type="transmembrane region" description="Helical" evidence="1">
    <location>
        <begin position="375"/>
        <end position="394"/>
    </location>
</feature>
<feature type="transmembrane region" description="Helical" evidence="1">
    <location>
        <begin position="127"/>
        <end position="146"/>
    </location>
</feature>
<feature type="transmembrane region" description="Helical" evidence="1">
    <location>
        <begin position="181"/>
        <end position="214"/>
    </location>
</feature>
<dbReference type="EMBL" id="DVML01000027">
    <property type="protein sequence ID" value="HIU22934.1"/>
    <property type="molecule type" value="Genomic_DNA"/>
</dbReference>
<reference evidence="3" key="1">
    <citation type="submission" date="2020-10" db="EMBL/GenBank/DDBJ databases">
        <authorList>
            <person name="Gilroy R."/>
        </authorList>
    </citation>
    <scope>NUCLEOTIDE SEQUENCE</scope>
    <source>
        <strain evidence="3">CHK197-8231</strain>
    </source>
</reference>
<keyword evidence="1" id="KW-0812">Transmembrane</keyword>
<sequence>MKYIKKHKEVFLLVLITSFVMIWMMSDPHLLGHDTKFHLANIENLKNSISWNNLFPVDAIVSNLSFDMGYGLYLFYPIMPHLLVAYLAKFLSLFLIDTYTTLSIFYVLISIGSVLLIYQLSKKLSGNRLIAFFSGLIFLLIPYRIGTMTVRGSLNESMISLFVPMILLSILAWKEKNWKQFYIFFVVGWIGLIWSHMTMALYTFIFALPFLYYIRNDLKNKIALKRGILAVLIVTVVVIPGIVQTFSQDGYLVFYDGYMTRLSLLQENFLSWKDYLFMKSNYDWTVPYFIPIALILALGVSLFTYLKSKNKDTYLNILWIWIPVFIFMMSPCFPWEILPKFLWMIQFPWRLLGLLSIVIVLLAPLMLQNKKLNKLFFLFLLVLLIQAIPFLQMLKNRPYRINTIHIDDGRGNIVEYYPEEYLEYQSFFEIEDQSISIVSGQAEVQILSNQTHDMRIKVETEDVTTLELPKIYYNGYVIEDDNNQRTKAVRSKHGRVEVTISRSGTYHIYYRDLPIVTALKRVRLVVGMGLLLYFAITLWKNI</sequence>
<evidence type="ECO:0000259" key="2">
    <source>
        <dbReference type="Pfam" id="PF13231"/>
    </source>
</evidence>
<organism evidence="3 4">
    <name type="scientific">Candidatus Fimihabitans intestinipullorum</name>
    <dbReference type="NCBI Taxonomy" id="2840820"/>
    <lineage>
        <taxon>Bacteria</taxon>
        <taxon>Bacillati</taxon>
        <taxon>Mycoplasmatota</taxon>
        <taxon>Mycoplasmatota incertae sedis</taxon>
        <taxon>Candidatus Fimihabitans</taxon>
    </lineage>
</organism>
<feature type="transmembrane region" description="Helical" evidence="1">
    <location>
        <begin position="9"/>
        <end position="26"/>
    </location>
</feature>
<evidence type="ECO:0000313" key="4">
    <source>
        <dbReference type="Proteomes" id="UP000824087"/>
    </source>
</evidence>
<feature type="transmembrane region" description="Helical" evidence="1">
    <location>
        <begin position="318"/>
        <end position="337"/>
    </location>
</feature>
<dbReference type="Proteomes" id="UP000824087">
    <property type="component" value="Unassembled WGS sequence"/>
</dbReference>